<evidence type="ECO:0000259" key="1">
    <source>
        <dbReference type="SMART" id="SM00487"/>
    </source>
</evidence>
<dbReference type="InterPro" id="IPR050742">
    <property type="entry name" value="Helicase_Restrict-Modif_Enz"/>
</dbReference>
<dbReference type="SUPFAM" id="SSF52540">
    <property type="entry name" value="P-loop containing nucleoside triphosphate hydrolases"/>
    <property type="match status" value="2"/>
</dbReference>
<dbReference type="Pfam" id="PF04851">
    <property type="entry name" value="ResIII"/>
    <property type="match status" value="1"/>
</dbReference>
<keyword evidence="2" id="KW-0378">Hydrolase</keyword>
<proteinExistence type="predicted"/>
<dbReference type="AlphaFoldDB" id="A0A8T9MYE3"/>
<dbReference type="InterPro" id="IPR014001">
    <property type="entry name" value="Helicase_ATP-bd"/>
</dbReference>
<name>A0A8T9MYE3_9NEIS</name>
<dbReference type="REBASE" id="613166">
    <property type="entry name" value="Cku17694ORF2975P"/>
</dbReference>
<keyword evidence="2" id="KW-0547">Nucleotide-binding</keyword>
<evidence type="ECO:0000313" key="2">
    <source>
        <dbReference type="EMBL" id="UOP05212.1"/>
    </source>
</evidence>
<evidence type="ECO:0000313" key="3">
    <source>
        <dbReference type="Proteomes" id="UP000831534"/>
    </source>
</evidence>
<reference evidence="2" key="1">
    <citation type="journal article" date="2022" name="Res Sq">
        <title>Evolution of multicellular longitudinally dividing oral cavity symbionts (Neisseriaceae).</title>
        <authorList>
            <person name="Nyongesa S."/>
            <person name="Weber P."/>
            <person name="Bernet E."/>
            <person name="Pullido F."/>
            <person name="Nieckarz M."/>
            <person name="Delaby M."/>
            <person name="Nieves C."/>
            <person name="Viehboeck T."/>
            <person name="Krause N."/>
            <person name="Rivera-Millot A."/>
            <person name="Nakamura A."/>
            <person name="Vischer N."/>
            <person name="VanNieuwenhze M."/>
            <person name="Brun Y."/>
            <person name="Cava F."/>
            <person name="Bulgheresi S."/>
            <person name="Veyrier F."/>
        </authorList>
    </citation>
    <scope>NUCLEOTIDE SEQUENCE</scope>
    <source>
        <strain evidence="2">17694</strain>
    </source>
</reference>
<feature type="domain" description="Helicase ATP-binding" evidence="1">
    <location>
        <begin position="54"/>
        <end position="258"/>
    </location>
</feature>
<gene>
    <name evidence="2" type="ORF">LVJ77_02970</name>
</gene>
<dbReference type="GO" id="GO:0004386">
    <property type="term" value="F:helicase activity"/>
    <property type="evidence" value="ECO:0007669"/>
    <property type="project" value="UniProtKB-KW"/>
</dbReference>
<dbReference type="InterPro" id="IPR045572">
    <property type="entry name" value="RE_endonuc_C"/>
</dbReference>
<protein>
    <submittedName>
        <fullName evidence="2">DEAD/DEAH box helicase family protein</fullName>
    </submittedName>
</protein>
<keyword evidence="2" id="KW-0067">ATP-binding</keyword>
<dbReference type="GO" id="GO:0005829">
    <property type="term" value="C:cytosol"/>
    <property type="evidence" value="ECO:0007669"/>
    <property type="project" value="TreeGrafter"/>
</dbReference>
<dbReference type="InterPro" id="IPR006935">
    <property type="entry name" value="Helicase/UvrB_N"/>
</dbReference>
<sequence>MQLQFEQLDYQKEAIGAVADLFVGEPNHAHQFEWGNAGAFVVSANRLHLPQHEIGKNLNAVQRRFRQPETEIGQYGMNFSVEMETGTGKTYVYLHTIFELNRRYGWQKFVIVVPSVAIREGVVQSIRATREHFANRFDKPVVNANVYDSKRLHILRGFAQNRNIEILVMNIDAFKKDGNVINRVNESGEAPIKQISDTRPIVMVDEPQNMETELAKQAIEALNPLFVLRYSATHKQPYHKLYSLNPIEAYNKKLVKQIVVQSVLAKNDVNGAYVALKEIVYGKNKKPSAKVEIHYRDKKAVVKKTVTAKEGNDLFDKSNGNESYRHGFIVNGMDAENGRISFSGGTVLTIGENDDAVRDAVMKKQMEATIREHLHKEKRLNPKGIKVLSLFFIDKVANYRNGGKFARWFAEIYQRETGESADGVHDGYFSQDKDTNGNSKADEDTYDLIMRDKEKLLSFDSPLRFIFSHSALKEGWDNPNVFQICTFNETRSPIKKRQEIGRGLRLAVNQQGKRVRDESVNVLTVIPNESYEMFAANLQKEYEDECGIRFGNNYLKNHRQRVYQTFRQGFTLDPVFVAIWQKLQHKTRYRVDFAREDLIREAAKLLDRMPAVQKVQTASRTAKLYQSQTDGIWGEQIHSQSEDMDIEHDIPDVLQHIQQKTNLTRQTLFEILMQSGRIGEIPNNPQLFVDLAAEKILLALHGLMVEGIEYVKLPESGYEQSLADWREREANGAEFFLNQHTFEVSNAEKTIVNNYIDLNSDTEKNFARDCENHEDVVLYFKLPNWFKIPTPVGNYNPDWALVMKNSEKVYFVAETKNTGRGIQDGVDTDKLREAERQKIVCAEKHFAKLDGIAYCVVAKLEDLR</sequence>
<dbReference type="Gene3D" id="3.40.50.300">
    <property type="entry name" value="P-loop containing nucleotide triphosphate hydrolases"/>
    <property type="match status" value="2"/>
</dbReference>
<dbReference type="GO" id="GO:0015668">
    <property type="term" value="F:type III site-specific deoxyribonuclease activity"/>
    <property type="evidence" value="ECO:0007669"/>
    <property type="project" value="InterPro"/>
</dbReference>
<dbReference type="KEGG" id="ckh:LVJ77_02970"/>
<dbReference type="SMART" id="SM00487">
    <property type="entry name" value="DEXDc"/>
    <property type="match status" value="1"/>
</dbReference>
<reference evidence="2" key="2">
    <citation type="submission" date="2024-09" db="EMBL/GenBank/DDBJ databases">
        <authorList>
            <person name="Veyrier F.J."/>
        </authorList>
    </citation>
    <scope>NUCLEOTIDE SEQUENCE</scope>
    <source>
        <strain evidence="2">17694</strain>
    </source>
</reference>
<keyword evidence="3" id="KW-1185">Reference proteome</keyword>
<dbReference type="PANTHER" id="PTHR47396:SF1">
    <property type="entry name" value="ATP-DEPENDENT HELICASE IRC3-RELATED"/>
    <property type="match status" value="1"/>
</dbReference>
<dbReference type="Proteomes" id="UP000831534">
    <property type="component" value="Chromosome"/>
</dbReference>
<dbReference type="EMBL" id="CP091521">
    <property type="protein sequence ID" value="UOP05212.1"/>
    <property type="molecule type" value="Genomic_DNA"/>
</dbReference>
<dbReference type="GO" id="GO:0005524">
    <property type="term" value="F:ATP binding"/>
    <property type="evidence" value="ECO:0007669"/>
    <property type="project" value="InterPro"/>
</dbReference>
<organism evidence="2 3">
    <name type="scientific">Conchiformibius kuhniae</name>
    <dbReference type="NCBI Taxonomy" id="211502"/>
    <lineage>
        <taxon>Bacteria</taxon>
        <taxon>Pseudomonadati</taxon>
        <taxon>Pseudomonadota</taxon>
        <taxon>Betaproteobacteria</taxon>
        <taxon>Neisseriales</taxon>
        <taxon>Neisseriaceae</taxon>
        <taxon>Conchiformibius</taxon>
    </lineage>
</organism>
<dbReference type="GO" id="GO:0003677">
    <property type="term" value="F:DNA binding"/>
    <property type="evidence" value="ECO:0007669"/>
    <property type="project" value="InterPro"/>
</dbReference>
<dbReference type="RefSeq" id="WP_027008696.1">
    <property type="nucleotide sequence ID" value="NZ_CP091521.1"/>
</dbReference>
<dbReference type="InterPro" id="IPR027417">
    <property type="entry name" value="P-loop_NTPase"/>
</dbReference>
<dbReference type="Pfam" id="PF19778">
    <property type="entry name" value="RE_endonuc"/>
    <property type="match status" value="1"/>
</dbReference>
<accession>A0A8T9MYE3</accession>
<dbReference type="PANTHER" id="PTHR47396">
    <property type="entry name" value="TYPE I RESTRICTION ENZYME ECOKI R PROTEIN"/>
    <property type="match status" value="1"/>
</dbReference>
<keyword evidence="2" id="KW-0347">Helicase</keyword>